<dbReference type="Gene3D" id="3.40.50.150">
    <property type="entry name" value="Vaccinia Virus protein VP39"/>
    <property type="match status" value="1"/>
</dbReference>
<sequence>MTDMKDASGYRYHGARNSPAHGYLLPALTSALEALRGSGKQPRLFDLGCGNGSIAANLAGRG</sequence>
<evidence type="ECO:0000313" key="1">
    <source>
        <dbReference type="EMBL" id="KHQ50158.1"/>
    </source>
</evidence>
<protein>
    <recommendedName>
        <fullName evidence="3">Methyltransferase</fullName>
    </recommendedName>
</protein>
<dbReference type="InterPro" id="IPR029063">
    <property type="entry name" value="SAM-dependent_MTases_sf"/>
</dbReference>
<name>A0A0B3RTQ7_9RHOB</name>
<proteinExistence type="predicted"/>
<dbReference type="EMBL" id="JSUQ01000030">
    <property type="protein sequence ID" value="KHQ50158.1"/>
    <property type="molecule type" value="Genomic_DNA"/>
</dbReference>
<accession>A0A0B3RTQ7</accession>
<reference evidence="1 2" key="1">
    <citation type="submission" date="2014-10" db="EMBL/GenBank/DDBJ databases">
        <title>Genome sequence of Ponticoccus sp. strain UMTAT08 isolated from clonal culture of toxic dinoflagellate Alexandrium tamiyavanichii.</title>
        <authorList>
            <person name="Gan H.Y."/>
            <person name="Muhd D.-D."/>
            <person name="Mohd Noor M.E."/>
            <person name="Yeong Y.S."/>
            <person name="Usup G."/>
        </authorList>
    </citation>
    <scope>NUCLEOTIDE SEQUENCE [LARGE SCALE GENOMIC DNA]</scope>
    <source>
        <strain evidence="1 2">UMTAT08</strain>
    </source>
</reference>
<dbReference type="SUPFAM" id="SSF53335">
    <property type="entry name" value="S-adenosyl-L-methionine-dependent methyltransferases"/>
    <property type="match status" value="1"/>
</dbReference>
<evidence type="ECO:0008006" key="3">
    <source>
        <dbReference type="Google" id="ProtNLM"/>
    </source>
</evidence>
<comment type="caution">
    <text evidence="1">The sequence shown here is derived from an EMBL/GenBank/DDBJ whole genome shotgun (WGS) entry which is preliminary data.</text>
</comment>
<gene>
    <name evidence="1" type="ORF">OA50_05277</name>
</gene>
<keyword evidence="2" id="KW-1185">Reference proteome</keyword>
<dbReference type="Proteomes" id="UP000030960">
    <property type="component" value="Unassembled WGS sequence"/>
</dbReference>
<evidence type="ECO:0000313" key="2">
    <source>
        <dbReference type="Proteomes" id="UP000030960"/>
    </source>
</evidence>
<organism evidence="1 2">
    <name type="scientific">Mameliella alba</name>
    <dbReference type="NCBI Taxonomy" id="561184"/>
    <lineage>
        <taxon>Bacteria</taxon>
        <taxon>Pseudomonadati</taxon>
        <taxon>Pseudomonadota</taxon>
        <taxon>Alphaproteobacteria</taxon>
        <taxon>Rhodobacterales</taxon>
        <taxon>Roseobacteraceae</taxon>
        <taxon>Mameliella</taxon>
    </lineage>
</organism>
<dbReference type="AlphaFoldDB" id="A0A0B3RTQ7"/>